<evidence type="ECO:0008006" key="4">
    <source>
        <dbReference type="Google" id="ProtNLM"/>
    </source>
</evidence>
<dbReference type="VEuPathDB" id="FungiDB:jhhlp_002886"/>
<keyword evidence="3" id="KW-1185">Reference proteome</keyword>
<gene>
    <name evidence="2" type="ORF">jhhlp_002886</name>
</gene>
<evidence type="ECO:0000313" key="2">
    <source>
        <dbReference type="EMBL" id="PKS11125.1"/>
    </source>
</evidence>
<dbReference type="OrthoDB" id="3241054at2759"/>
<organism evidence="2 3">
    <name type="scientific">Lomentospora prolificans</name>
    <dbReference type="NCBI Taxonomy" id="41688"/>
    <lineage>
        <taxon>Eukaryota</taxon>
        <taxon>Fungi</taxon>
        <taxon>Dikarya</taxon>
        <taxon>Ascomycota</taxon>
        <taxon>Pezizomycotina</taxon>
        <taxon>Sordariomycetes</taxon>
        <taxon>Hypocreomycetidae</taxon>
        <taxon>Microascales</taxon>
        <taxon>Microascaceae</taxon>
        <taxon>Lomentospora</taxon>
    </lineage>
</organism>
<dbReference type="PANTHER" id="PTHR34618">
    <property type="entry name" value="SURFACE PROTEIN MAS1, PUTATIVE-RELATED"/>
    <property type="match status" value="1"/>
</dbReference>
<dbReference type="EMBL" id="NLAX01000008">
    <property type="protein sequence ID" value="PKS11125.1"/>
    <property type="molecule type" value="Genomic_DNA"/>
</dbReference>
<feature type="region of interest" description="Disordered" evidence="1">
    <location>
        <begin position="298"/>
        <end position="370"/>
    </location>
</feature>
<evidence type="ECO:0000313" key="3">
    <source>
        <dbReference type="Proteomes" id="UP000233524"/>
    </source>
</evidence>
<feature type="compositionally biased region" description="Low complexity" evidence="1">
    <location>
        <begin position="343"/>
        <end position="353"/>
    </location>
</feature>
<dbReference type="AlphaFoldDB" id="A0A2N3NFC4"/>
<comment type="caution">
    <text evidence="2">The sequence shown here is derived from an EMBL/GenBank/DDBJ whole genome shotgun (WGS) entry which is preliminary data.</text>
</comment>
<dbReference type="PANTHER" id="PTHR34618:SF3">
    <property type="entry name" value="GEGH 16 PROTEIN"/>
    <property type="match status" value="1"/>
</dbReference>
<dbReference type="Proteomes" id="UP000233524">
    <property type="component" value="Unassembled WGS sequence"/>
</dbReference>
<dbReference type="Pfam" id="PF11327">
    <property type="entry name" value="Egh16-like"/>
    <property type="match status" value="1"/>
</dbReference>
<dbReference type="InParanoid" id="A0A2N3NFC4"/>
<proteinExistence type="predicted"/>
<reference evidence="2 3" key="1">
    <citation type="journal article" date="2017" name="G3 (Bethesda)">
        <title>First Draft Genome Sequence of the Pathogenic Fungus Lomentospora prolificans (Formerly Scedosporium prolificans).</title>
        <authorList>
            <person name="Luo R."/>
            <person name="Zimin A."/>
            <person name="Workman R."/>
            <person name="Fan Y."/>
            <person name="Pertea G."/>
            <person name="Grossman N."/>
            <person name="Wear M.P."/>
            <person name="Jia B."/>
            <person name="Miller H."/>
            <person name="Casadevall A."/>
            <person name="Timp W."/>
            <person name="Zhang S.X."/>
            <person name="Salzberg S.L."/>
        </authorList>
    </citation>
    <scope>NUCLEOTIDE SEQUENCE [LARGE SCALE GENOMIC DNA]</scope>
    <source>
        <strain evidence="2 3">JHH-5317</strain>
    </source>
</reference>
<accession>A0A2N3NFC4</accession>
<protein>
    <recommendedName>
        <fullName evidence="4">GEgh 16 protein</fullName>
    </recommendedName>
</protein>
<dbReference type="InterPro" id="IPR021476">
    <property type="entry name" value="Egh16-like"/>
</dbReference>
<dbReference type="STRING" id="41688.A0A2N3NFC4"/>
<evidence type="ECO:0000256" key="1">
    <source>
        <dbReference type="SAM" id="MobiDB-lite"/>
    </source>
</evidence>
<feature type="compositionally biased region" description="Polar residues" evidence="1">
    <location>
        <begin position="303"/>
        <end position="327"/>
    </location>
</feature>
<name>A0A2N3NFC4_9PEZI</name>
<sequence>MVSLTQFVAASAVLAVGHGHGVILNAQGISGSPASMGFKVNPDIARNCTTINPCQQDATLIRDAEIEANLVNECGRTELSGNIDIGEETENALAAGAVTQVQRGTTLEVRNNQMRLRWPDHSRPVQKQVTIHQVNADGAGPYSCDLDVTSNASRLTGQIPLNVTNNVPGVNGFSQAKAQSFVINVQMPEDFQCTGASTGNICTVRCRNNALAGPFGGCFPVQQTDVEATANTPQNIRTAQGLEATLAQVLSNQKDLPAAIQANANAGSDSAKQNLAAVEAILNINPTTSAFPQQTLALPGVPASSTESADPATSTREAGNQDENTGSNNDNNNNRGQGRGRNRGNNNNNNNDNAKVKRSSTSLRWAWRMN</sequence>